<dbReference type="GO" id="GO:0006310">
    <property type="term" value="P:DNA recombination"/>
    <property type="evidence" value="ECO:0007669"/>
    <property type="project" value="UniProtKB-KW"/>
</dbReference>
<evidence type="ECO:0000313" key="2">
    <source>
        <dbReference type="EMBL" id="SFD10097.1"/>
    </source>
</evidence>
<dbReference type="OrthoDB" id="6319745at2"/>
<sequence length="703" mass="80688">MVIQTHTSPVTITDNDDSLRQRGLQQWQLLDAIVLEYRDKKMSFLREVVDDQSGVERSPKFMDDIWYLKEPGSGKTSINFSDWFPKREQFPLAILMRVLFYEMNEQCKLSCSTIRSHMGVFLSYLVNHEMCSDIFTAFRNQPFSTFLMLDTYLVNMIIQLGVNRSVLGTKQVCNFLKNISVLKLSDAAAYLTKGLQLPWLNEGITIEEYVNRNATAEKIAKTEGYYPPIPFETVSHIVKHTTPFVELHFESLCEFFTELRQQYEKCERWDYYCKSKIFTEFVLQYQTTIEYFLPIKFAYASAKGVRYVMTSCLTELMTLAKSSCAWIILLTTGLRNIDMRKLRIGCSKQSKKDKSIYWLLCYMEKTKLTDVLPIPEITHKAIKLLECLRWDSDSTALVTTHLKQDRKDTRVLESHEIGMLKSGASFNKLLKALPNHYEFSIANVEDEDSEATAHCIRTTLAGYIGEHSSAAILLLKKLFGHSNALMPEQYLRNNKLIQNRRKKLIIEHTKTLAKKITSNVINGTVGGQAGDNMKANVERFREGIKEETQLKNESLNEVQLMQKLEQRLFGIIYGYIHDEQIHAFITPMSVVCMRATSDGSDSPCAAHKNHQDRKASNIKKSITDALANLPDPSNCVGIKCADALMLADVSEPILKSFEFYLKVTKSDDNSPQVLKEQAEMFVHVYKEPLIQVFNERMMELLDA</sequence>
<dbReference type="EMBL" id="FOLO01000032">
    <property type="protein sequence ID" value="SFD10097.1"/>
    <property type="molecule type" value="Genomic_DNA"/>
</dbReference>
<accession>A0A1I1PKC8</accession>
<dbReference type="STRING" id="1123010.SAMN02745724_03491"/>
<dbReference type="Gene3D" id="1.10.443.10">
    <property type="entry name" value="Intergrase catalytic core"/>
    <property type="match status" value="1"/>
</dbReference>
<name>A0A1I1PKC8_9GAMM</name>
<dbReference type="InterPro" id="IPR011010">
    <property type="entry name" value="DNA_brk_join_enz"/>
</dbReference>
<evidence type="ECO:0008006" key="4">
    <source>
        <dbReference type="Google" id="ProtNLM"/>
    </source>
</evidence>
<dbReference type="RefSeq" id="WP_091987278.1">
    <property type="nucleotide sequence ID" value="NZ_FOLO01000032.1"/>
</dbReference>
<dbReference type="GO" id="GO:0015074">
    <property type="term" value="P:DNA integration"/>
    <property type="evidence" value="ECO:0007669"/>
    <property type="project" value="InterPro"/>
</dbReference>
<evidence type="ECO:0000256" key="1">
    <source>
        <dbReference type="ARBA" id="ARBA00023172"/>
    </source>
</evidence>
<dbReference type="Proteomes" id="UP000198862">
    <property type="component" value="Unassembled WGS sequence"/>
</dbReference>
<organism evidence="2 3">
    <name type="scientific">Pseudoalteromonas denitrificans DSM 6059</name>
    <dbReference type="NCBI Taxonomy" id="1123010"/>
    <lineage>
        <taxon>Bacteria</taxon>
        <taxon>Pseudomonadati</taxon>
        <taxon>Pseudomonadota</taxon>
        <taxon>Gammaproteobacteria</taxon>
        <taxon>Alteromonadales</taxon>
        <taxon>Pseudoalteromonadaceae</taxon>
        <taxon>Pseudoalteromonas</taxon>
    </lineage>
</organism>
<keyword evidence="3" id="KW-1185">Reference proteome</keyword>
<evidence type="ECO:0000313" key="3">
    <source>
        <dbReference type="Proteomes" id="UP000198862"/>
    </source>
</evidence>
<protein>
    <recommendedName>
        <fullName evidence="4">Phage integrase family protein</fullName>
    </recommendedName>
</protein>
<reference evidence="2 3" key="1">
    <citation type="submission" date="2016-10" db="EMBL/GenBank/DDBJ databases">
        <authorList>
            <person name="de Groot N.N."/>
        </authorList>
    </citation>
    <scope>NUCLEOTIDE SEQUENCE [LARGE SCALE GENOMIC DNA]</scope>
    <source>
        <strain evidence="2 3">DSM 6059</strain>
    </source>
</reference>
<keyword evidence="1" id="KW-0233">DNA recombination</keyword>
<dbReference type="SUPFAM" id="SSF56349">
    <property type="entry name" value="DNA breaking-rejoining enzymes"/>
    <property type="match status" value="1"/>
</dbReference>
<dbReference type="AlphaFoldDB" id="A0A1I1PKC8"/>
<gene>
    <name evidence="2" type="ORF">SAMN02745724_03491</name>
</gene>
<dbReference type="GO" id="GO:0003677">
    <property type="term" value="F:DNA binding"/>
    <property type="evidence" value="ECO:0007669"/>
    <property type="project" value="InterPro"/>
</dbReference>
<proteinExistence type="predicted"/>
<dbReference type="InterPro" id="IPR013762">
    <property type="entry name" value="Integrase-like_cat_sf"/>
</dbReference>